<evidence type="ECO:0000256" key="6">
    <source>
        <dbReference type="PROSITE-ProRule" id="PRU00182"/>
    </source>
</evidence>
<dbReference type="Gene3D" id="3.10.290.10">
    <property type="entry name" value="RNA-binding S4 domain"/>
    <property type="match status" value="1"/>
</dbReference>
<protein>
    <submittedName>
        <fullName evidence="8">Ribosomal protein S4</fullName>
    </submittedName>
</protein>
<comment type="similarity">
    <text evidence="1">Belongs to the universal ribosomal protein uS4 family.</text>
</comment>
<feature type="domain" description="RNA-binding S4" evidence="7">
    <location>
        <begin position="173"/>
        <end position="238"/>
    </location>
</feature>
<dbReference type="GO" id="GO:0015935">
    <property type="term" value="C:small ribosomal subunit"/>
    <property type="evidence" value="ECO:0007669"/>
    <property type="project" value="TreeGrafter"/>
</dbReference>
<dbReference type="PANTHER" id="PTHR11831:SF4">
    <property type="entry name" value="SMALL RIBOSOMAL SUBUNIT PROTEIN US4M"/>
    <property type="match status" value="1"/>
</dbReference>
<keyword evidence="5" id="KW-0687">Ribonucleoprotein</keyword>
<dbReference type="GO" id="GO:0019843">
    <property type="term" value="F:rRNA binding"/>
    <property type="evidence" value="ECO:0007669"/>
    <property type="project" value="UniProtKB-KW"/>
</dbReference>
<dbReference type="Pfam" id="PF01479">
    <property type="entry name" value="S4"/>
    <property type="match status" value="1"/>
</dbReference>
<keyword evidence="2" id="KW-0699">rRNA-binding</keyword>
<dbReference type="GO" id="GO:0003735">
    <property type="term" value="F:structural constituent of ribosome"/>
    <property type="evidence" value="ECO:0007669"/>
    <property type="project" value="TreeGrafter"/>
</dbReference>
<keyword evidence="8" id="KW-0934">Plastid</keyword>
<dbReference type="PROSITE" id="PS50889">
    <property type="entry name" value="S4"/>
    <property type="match status" value="1"/>
</dbReference>
<accession>A0A2P1G7P5</accession>
<keyword evidence="3 6" id="KW-0694">RNA-binding</keyword>
<organism evidence="8">
    <name type="scientific">Prototheca zopfii</name>
    <dbReference type="NCBI Taxonomy" id="3112"/>
    <lineage>
        <taxon>Eukaryota</taxon>
        <taxon>Viridiplantae</taxon>
        <taxon>Chlorophyta</taxon>
        <taxon>core chlorophytes</taxon>
        <taxon>Trebouxiophyceae</taxon>
        <taxon>Chlorellales</taxon>
        <taxon>Chlorellaceae</taxon>
        <taxon>Prototheca</taxon>
    </lineage>
</organism>
<evidence type="ECO:0000256" key="3">
    <source>
        <dbReference type="ARBA" id="ARBA00022884"/>
    </source>
</evidence>
<name>A0A2P1G7P5_9CHLO</name>
<dbReference type="PANTHER" id="PTHR11831">
    <property type="entry name" value="30S 40S RIBOSOMAL PROTEIN"/>
    <property type="match status" value="1"/>
</dbReference>
<dbReference type="InterPro" id="IPR036986">
    <property type="entry name" value="S4_RNA-bd_sf"/>
</dbReference>
<proteinExistence type="inferred from homology"/>
<evidence type="ECO:0000256" key="2">
    <source>
        <dbReference type="ARBA" id="ARBA00022730"/>
    </source>
</evidence>
<keyword evidence="4 8" id="KW-0689">Ribosomal protein</keyword>
<evidence type="ECO:0000259" key="7">
    <source>
        <dbReference type="SMART" id="SM00363"/>
    </source>
</evidence>
<evidence type="ECO:0000256" key="5">
    <source>
        <dbReference type="ARBA" id="ARBA00023274"/>
    </source>
</evidence>
<dbReference type="CDD" id="cd00165">
    <property type="entry name" value="S4"/>
    <property type="match status" value="1"/>
</dbReference>
<evidence type="ECO:0000256" key="1">
    <source>
        <dbReference type="ARBA" id="ARBA00007465"/>
    </source>
</evidence>
<gene>
    <name evidence="8" type="primary">rps4</name>
</gene>
<reference evidence="8" key="1">
    <citation type="journal article" date="2018" name="Sci. Rep.">
        <title>Genome sequencing of Prototheca zopfii genotypes 1 and 2 provides evidence of a severe reduction in organellar genomes.</title>
        <authorList>
            <person name="Severgnini M."/>
            <person name="Lazzari B."/>
            <person name="Capra E."/>
            <person name="Chessa S."/>
            <person name="Luini M."/>
            <person name="Bordoni R."/>
            <person name="Castiglioni B."/>
            <person name="Ricchi M."/>
            <person name="Cremonesi P."/>
        </authorList>
    </citation>
    <scope>NUCLEOTIDE SEQUENCE</scope>
    <source>
        <strain evidence="8">SAG 2021</strain>
    </source>
</reference>
<dbReference type="AlphaFoldDB" id="A0A2P1G7P5"/>
<sequence length="264" mass="32352">MTHKKKRRFINIMRLGNIPGLTTKTTQLLRRKKSRKFLRPRKFKRRKKNFLNFSIIKKSFKFRYKKLFNTAYYANTYLYKEQLKKLLTKKLKIKKKVPDFFKFYIYQNFLKFNNILNGNGTYLLLKYSKYLYQFKERQRIKLHHQLKDYQLEKIAKKFINKKNDKLLQNKLNSRLDTIIFTNNKSVKSMRHARQLITHKKVKINNKTINKPSFICKEKDKIHCKLNNNKLLCFKYSINKTNKSRKKQLAFSNYTTLLEYYLKKI</sequence>
<dbReference type="Gene3D" id="1.10.1050.10">
    <property type="entry name" value="Ribosomal Protein S4 Delta 41, Chain A, domain 1"/>
    <property type="match status" value="1"/>
</dbReference>
<dbReference type="GO" id="GO:0042274">
    <property type="term" value="P:ribosomal small subunit biogenesis"/>
    <property type="evidence" value="ECO:0007669"/>
    <property type="project" value="TreeGrafter"/>
</dbReference>
<dbReference type="EMBL" id="MF197536">
    <property type="protein sequence ID" value="AVM80980.1"/>
    <property type="molecule type" value="Genomic_DNA"/>
</dbReference>
<evidence type="ECO:0000313" key="8">
    <source>
        <dbReference type="EMBL" id="AVM80980.1"/>
    </source>
</evidence>
<dbReference type="SMART" id="SM00363">
    <property type="entry name" value="S4"/>
    <property type="match status" value="1"/>
</dbReference>
<evidence type="ECO:0000256" key="4">
    <source>
        <dbReference type="ARBA" id="ARBA00022980"/>
    </source>
</evidence>
<geneLocation type="plastid" evidence="8"/>
<dbReference type="SUPFAM" id="SSF55174">
    <property type="entry name" value="Alpha-L RNA-binding motif"/>
    <property type="match status" value="1"/>
</dbReference>
<dbReference type="InterPro" id="IPR002942">
    <property type="entry name" value="S4_RNA-bd"/>
</dbReference>
<dbReference type="InterPro" id="IPR022801">
    <property type="entry name" value="Ribosomal_uS4"/>
</dbReference>